<reference evidence="9 10" key="1">
    <citation type="submission" date="2018-03" db="EMBL/GenBank/DDBJ databases">
        <title>Genomes of Pezizomycetes fungi and the evolution of truffles.</title>
        <authorList>
            <person name="Murat C."/>
            <person name="Payen T."/>
            <person name="Noel B."/>
            <person name="Kuo A."/>
            <person name="Martin F.M."/>
        </authorList>
    </citation>
    <scope>NUCLEOTIDE SEQUENCE [LARGE SCALE GENOMIC DNA]</scope>
    <source>
        <strain evidence="9">091103-1</strain>
    </source>
</reference>
<proteinExistence type="inferred from homology"/>
<dbReference type="Pfam" id="PF00076">
    <property type="entry name" value="RRM_1"/>
    <property type="match status" value="2"/>
</dbReference>
<sequence length="405" mass="45278">MEPPLPMEVSGGGGGGGGSSFPTTREEFEADPRVSWSRLTGKWSLEADDGTEFEYDEGIKRWVPVLDETLAERQRAAYAVAGVDESEPAAPVNKKRKKVYTSNEGNEDPVHPKKSKNTKDSLSPTDPTTTSSSSSSTAPTRKNTAVYITNLPPDTTEEEVKEVFSKCGVIAEEIDRGKPRVKLYRNEDGSVKGDALVVYFRPESVNLAVQMLDDSDFRFGVSDGGRIKVQPADFSYKAHQDAPVRKNPRDKKKVIAKTQKLNNKLADWDDDDLSKILDTTSKYDKVVILRHMFTLKQLEEDPTAILDLKEDIREECEKLGDVTNVVLYDKEEDGIVSVRFANAESAKACVGVMHGRFFDGQKVEAYIFDGLEKFKKTSARRTIEEEEAEQERLEEFGNWLEESGE</sequence>
<dbReference type="PROSITE" id="PS50102">
    <property type="entry name" value="RRM"/>
    <property type="match status" value="1"/>
</dbReference>
<feature type="region of interest" description="Disordered" evidence="7">
    <location>
        <begin position="1"/>
        <end position="34"/>
    </location>
</feature>
<dbReference type="GO" id="GO:0000398">
    <property type="term" value="P:mRNA splicing, via spliceosome"/>
    <property type="evidence" value="ECO:0007669"/>
    <property type="project" value="InterPro"/>
</dbReference>
<dbReference type="STRING" id="42249.A0A317SNX8"/>
<dbReference type="SUPFAM" id="SSF54928">
    <property type="entry name" value="RNA-binding domain, RBD"/>
    <property type="match status" value="2"/>
</dbReference>
<evidence type="ECO:0000313" key="9">
    <source>
        <dbReference type="EMBL" id="PWW76008.1"/>
    </source>
</evidence>
<dbReference type="PANTHER" id="PTHR15608">
    <property type="entry name" value="SPLICING FACTOR U2AF-ASSOCIATED PROTEIN 2"/>
    <property type="match status" value="1"/>
</dbReference>
<dbReference type="InterPro" id="IPR034393">
    <property type="entry name" value="TatSF1-like"/>
</dbReference>
<evidence type="ECO:0000256" key="2">
    <source>
        <dbReference type="ARBA" id="ARBA00022664"/>
    </source>
</evidence>
<dbReference type="GO" id="GO:0005684">
    <property type="term" value="C:U2-type spliceosomal complex"/>
    <property type="evidence" value="ECO:0007669"/>
    <property type="project" value="TreeGrafter"/>
</dbReference>
<keyword evidence="2" id="KW-0507">mRNA processing</keyword>
<dbReference type="InterPro" id="IPR035979">
    <property type="entry name" value="RBD_domain_sf"/>
</dbReference>
<dbReference type="Gene3D" id="3.30.70.330">
    <property type="match status" value="2"/>
</dbReference>
<dbReference type="InterPro" id="IPR012677">
    <property type="entry name" value="Nucleotide-bd_a/b_plait_sf"/>
</dbReference>
<comment type="caution">
    <text evidence="9">The sequence shown here is derived from an EMBL/GenBank/DDBJ whole genome shotgun (WGS) entry which is preliminary data.</text>
</comment>
<evidence type="ECO:0000259" key="8">
    <source>
        <dbReference type="PROSITE" id="PS50102"/>
    </source>
</evidence>
<evidence type="ECO:0000313" key="10">
    <source>
        <dbReference type="Proteomes" id="UP000246991"/>
    </source>
</evidence>
<dbReference type="InterPro" id="IPR000504">
    <property type="entry name" value="RRM_dom"/>
</dbReference>
<feature type="compositionally biased region" description="Low complexity" evidence="7">
    <location>
        <begin position="121"/>
        <end position="140"/>
    </location>
</feature>
<feature type="compositionally biased region" description="Gly residues" evidence="7">
    <location>
        <begin position="10"/>
        <end position="19"/>
    </location>
</feature>
<dbReference type="AlphaFoldDB" id="A0A317SNX8"/>
<name>A0A317SNX8_9PEZI</name>
<dbReference type="FunFam" id="3.30.70.330:FF:000329">
    <property type="entry name" value="splicing factor U2AF-associated protein 2"/>
    <property type="match status" value="1"/>
</dbReference>
<evidence type="ECO:0000256" key="3">
    <source>
        <dbReference type="ARBA" id="ARBA00022737"/>
    </source>
</evidence>
<accession>A0A317SNX8</accession>
<dbReference type="Proteomes" id="UP000246991">
    <property type="component" value="Unassembled WGS sequence"/>
</dbReference>
<keyword evidence="4 6" id="KW-0694">RNA-binding</keyword>
<dbReference type="OrthoDB" id="10258585at2759"/>
<dbReference type="CDD" id="cd12281">
    <property type="entry name" value="RRM1_TatSF1_like"/>
    <property type="match status" value="1"/>
</dbReference>
<keyword evidence="10" id="KW-1185">Reference proteome</keyword>
<feature type="region of interest" description="Disordered" evidence="7">
    <location>
        <begin position="80"/>
        <end position="146"/>
    </location>
</feature>
<dbReference type="PANTHER" id="PTHR15608:SF0">
    <property type="entry name" value="HIV TAT-SPECIFIC FACTOR 1"/>
    <property type="match status" value="1"/>
</dbReference>
<feature type="domain" description="RRM" evidence="8">
    <location>
        <begin position="144"/>
        <end position="234"/>
    </location>
</feature>
<gene>
    <name evidence="9" type="ORF">C7212DRAFT_352114</name>
</gene>
<feature type="region of interest" description="Disordered" evidence="7">
    <location>
        <begin position="379"/>
        <end position="405"/>
    </location>
</feature>
<dbReference type="InterPro" id="IPR034392">
    <property type="entry name" value="TatSF1-like_RRM1"/>
</dbReference>
<dbReference type="GO" id="GO:0005686">
    <property type="term" value="C:U2 snRNP"/>
    <property type="evidence" value="ECO:0007669"/>
    <property type="project" value="TreeGrafter"/>
</dbReference>
<dbReference type="SMART" id="SM00360">
    <property type="entry name" value="RRM"/>
    <property type="match status" value="2"/>
</dbReference>
<keyword evidence="3" id="KW-0677">Repeat</keyword>
<dbReference type="FunFam" id="3.30.70.330:FF:000105">
    <property type="entry name" value="HIV Tat-specific factor 1 homolog"/>
    <property type="match status" value="1"/>
</dbReference>
<dbReference type="EMBL" id="PYWC01000039">
    <property type="protein sequence ID" value="PWW76008.1"/>
    <property type="molecule type" value="Genomic_DNA"/>
</dbReference>
<evidence type="ECO:0000256" key="5">
    <source>
        <dbReference type="ARBA" id="ARBA00023187"/>
    </source>
</evidence>
<dbReference type="GO" id="GO:0003723">
    <property type="term" value="F:RNA binding"/>
    <property type="evidence" value="ECO:0007669"/>
    <property type="project" value="UniProtKB-UniRule"/>
</dbReference>
<keyword evidence="5" id="KW-0508">mRNA splicing</keyword>
<evidence type="ECO:0000256" key="1">
    <source>
        <dbReference type="ARBA" id="ARBA00007747"/>
    </source>
</evidence>
<protein>
    <recommendedName>
        <fullName evidence="8">RRM domain-containing protein</fullName>
    </recommendedName>
</protein>
<evidence type="ECO:0000256" key="6">
    <source>
        <dbReference type="PROSITE-ProRule" id="PRU00176"/>
    </source>
</evidence>
<evidence type="ECO:0000256" key="4">
    <source>
        <dbReference type="ARBA" id="ARBA00022884"/>
    </source>
</evidence>
<dbReference type="CDD" id="cd12285">
    <property type="entry name" value="RRM3_RBM39_like"/>
    <property type="match status" value="1"/>
</dbReference>
<comment type="similarity">
    <text evidence="1">Belongs to the HTATSF1 family.</text>
</comment>
<organism evidence="9 10">
    <name type="scientific">Tuber magnatum</name>
    <name type="common">white Piedmont truffle</name>
    <dbReference type="NCBI Taxonomy" id="42249"/>
    <lineage>
        <taxon>Eukaryota</taxon>
        <taxon>Fungi</taxon>
        <taxon>Dikarya</taxon>
        <taxon>Ascomycota</taxon>
        <taxon>Pezizomycotina</taxon>
        <taxon>Pezizomycetes</taxon>
        <taxon>Pezizales</taxon>
        <taxon>Tuberaceae</taxon>
        <taxon>Tuber</taxon>
    </lineage>
</organism>
<evidence type="ECO:0000256" key="7">
    <source>
        <dbReference type="SAM" id="MobiDB-lite"/>
    </source>
</evidence>